<sequence length="295" mass="30965">MIRRRELTLGAAAWAAGNWFGAEGPALAEEAFRPDLADRFAQIEEASGGRLGIGLLDTGSGTQAAHRGGERFPMCSTFKVLAAGAVLARVDRGEDGLDRRLRYEPREVVPYSPVSGPRAGGEGMTIAELCEVAVTLSDNTAANLLLGTMGGPAGLTGHIRGFGDATTRLDRTEPDLNEAAPGDARDTTTPLAMAETLRRLVLADALSPASRALITAWLVGCRTGDARLRAGLPQDWRIGDKTGSGENDTANDVAVIWPPRRPPLVLTVYLTGARTSPEARSATIASVARAVVASL</sequence>
<keyword evidence="5 6" id="KW-0046">Antibiotic resistance</keyword>
<dbReference type="AlphaFoldDB" id="A0A679J068"/>
<comment type="similarity">
    <text evidence="2 6">Belongs to the class-A beta-lactamase family.</text>
</comment>
<keyword evidence="4 6" id="KW-0378">Hydrolase</keyword>
<feature type="domain" description="Beta-lactamase class A catalytic" evidence="7">
    <location>
        <begin position="53"/>
        <end position="269"/>
    </location>
</feature>
<dbReference type="SUPFAM" id="SSF56601">
    <property type="entry name" value="beta-lactamase/transpeptidase-like"/>
    <property type="match status" value="1"/>
</dbReference>
<dbReference type="PROSITE" id="PS00146">
    <property type="entry name" value="BETA_LACTAMASE_A"/>
    <property type="match status" value="1"/>
</dbReference>
<dbReference type="InterPro" id="IPR012338">
    <property type="entry name" value="Beta-lactam/transpept-like"/>
</dbReference>
<gene>
    <name evidence="8" type="primary">bla</name>
    <name evidence="8" type="ORF">MBUL_01432</name>
</gene>
<dbReference type="InterPro" id="IPR000871">
    <property type="entry name" value="Beta-lactam_class-A"/>
</dbReference>
<proteinExistence type="inferred from homology"/>
<evidence type="ECO:0000256" key="3">
    <source>
        <dbReference type="ARBA" id="ARBA00012865"/>
    </source>
</evidence>
<evidence type="ECO:0000256" key="5">
    <source>
        <dbReference type="ARBA" id="ARBA00023251"/>
    </source>
</evidence>
<organism evidence="8">
    <name type="scientific">Methylobacterium bullatum</name>
    <dbReference type="NCBI Taxonomy" id="570505"/>
    <lineage>
        <taxon>Bacteria</taxon>
        <taxon>Pseudomonadati</taxon>
        <taxon>Pseudomonadota</taxon>
        <taxon>Alphaproteobacteria</taxon>
        <taxon>Hyphomicrobiales</taxon>
        <taxon>Methylobacteriaceae</taxon>
        <taxon>Methylobacterium</taxon>
    </lineage>
</organism>
<dbReference type="PRINTS" id="PR00118">
    <property type="entry name" value="BLACTAMASEA"/>
</dbReference>
<evidence type="ECO:0000259" key="7">
    <source>
        <dbReference type="Pfam" id="PF13354"/>
    </source>
</evidence>
<dbReference type="Gene3D" id="3.40.710.10">
    <property type="entry name" value="DD-peptidase/beta-lactamase superfamily"/>
    <property type="match status" value="1"/>
</dbReference>
<dbReference type="NCBIfam" id="NF033103">
    <property type="entry name" value="bla_class_A"/>
    <property type="match status" value="1"/>
</dbReference>
<evidence type="ECO:0000256" key="2">
    <source>
        <dbReference type="ARBA" id="ARBA00009009"/>
    </source>
</evidence>
<name>A0A679J068_9HYPH</name>
<dbReference type="GO" id="GO:0008800">
    <property type="term" value="F:beta-lactamase activity"/>
    <property type="evidence" value="ECO:0007669"/>
    <property type="project" value="UniProtKB-UniRule"/>
</dbReference>
<dbReference type="GO" id="GO:0030655">
    <property type="term" value="P:beta-lactam antibiotic catabolic process"/>
    <property type="evidence" value="ECO:0007669"/>
    <property type="project" value="InterPro"/>
</dbReference>
<dbReference type="InterPro" id="IPR045155">
    <property type="entry name" value="Beta-lactam_cat"/>
</dbReference>
<evidence type="ECO:0000313" key="8">
    <source>
        <dbReference type="EMBL" id="CAA2101940.1"/>
    </source>
</evidence>
<dbReference type="PANTHER" id="PTHR35333">
    <property type="entry name" value="BETA-LACTAMASE"/>
    <property type="match status" value="1"/>
</dbReference>
<comment type="catalytic activity">
    <reaction evidence="1 6">
        <text>a beta-lactam + H2O = a substituted beta-amino acid</text>
        <dbReference type="Rhea" id="RHEA:20401"/>
        <dbReference type="ChEBI" id="CHEBI:15377"/>
        <dbReference type="ChEBI" id="CHEBI:35627"/>
        <dbReference type="ChEBI" id="CHEBI:140347"/>
        <dbReference type="EC" id="3.5.2.6"/>
    </reaction>
</comment>
<accession>A0A679J068</accession>
<protein>
    <recommendedName>
        <fullName evidence="3 6">Beta-lactamase</fullName>
        <ecNumber evidence="3 6">3.5.2.6</ecNumber>
    </recommendedName>
</protein>
<evidence type="ECO:0000256" key="6">
    <source>
        <dbReference type="RuleBase" id="RU361140"/>
    </source>
</evidence>
<dbReference type="GO" id="GO:0046677">
    <property type="term" value="P:response to antibiotic"/>
    <property type="evidence" value="ECO:0007669"/>
    <property type="project" value="UniProtKB-UniRule"/>
</dbReference>
<reference evidence="8" key="1">
    <citation type="submission" date="2019-12" db="EMBL/GenBank/DDBJ databases">
        <authorList>
            <person name="Cremers G."/>
        </authorList>
    </citation>
    <scope>NUCLEOTIDE SEQUENCE</scope>
    <source>
        <strain evidence="8">Mbul1</strain>
    </source>
</reference>
<dbReference type="Pfam" id="PF13354">
    <property type="entry name" value="Beta-lactamase2"/>
    <property type="match status" value="1"/>
</dbReference>
<evidence type="ECO:0000256" key="1">
    <source>
        <dbReference type="ARBA" id="ARBA00001526"/>
    </source>
</evidence>
<dbReference type="EMBL" id="LR743504">
    <property type="protein sequence ID" value="CAA2101940.1"/>
    <property type="molecule type" value="Genomic_DNA"/>
</dbReference>
<dbReference type="InterPro" id="IPR023650">
    <property type="entry name" value="Beta-lactam_class-A_AS"/>
</dbReference>
<evidence type="ECO:0000256" key="4">
    <source>
        <dbReference type="ARBA" id="ARBA00022801"/>
    </source>
</evidence>
<dbReference type="EC" id="3.5.2.6" evidence="3 6"/>
<dbReference type="PANTHER" id="PTHR35333:SF3">
    <property type="entry name" value="BETA-LACTAMASE-TYPE TRANSPEPTIDASE FOLD CONTAINING PROTEIN"/>
    <property type="match status" value="1"/>
</dbReference>